<organism evidence="2 3">
    <name type="scientific">Desulfoluna limicola</name>
    <dbReference type="NCBI Taxonomy" id="2810562"/>
    <lineage>
        <taxon>Bacteria</taxon>
        <taxon>Pseudomonadati</taxon>
        <taxon>Thermodesulfobacteriota</taxon>
        <taxon>Desulfobacteria</taxon>
        <taxon>Desulfobacterales</taxon>
        <taxon>Desulfolunaceae</taxon>
        <taxon>Desulfoluna</taxon>
    </lineage>
</organism>
<accession>A0ABM7PGH2</accession>
<dbReference type="SUPFAM" id="SSF143555">
    <property type="entry name" value="FwdE-like"/>
    <property type="match status" value="1"/>
</dbReference>
<sequence length="527" mass="56307">MTIRGFSFDEYVDEVKTFHGHVAPGMVAGGFMVELALSSLPQGGFFDAVSETRACIPDAVQLLTPCTIGNGWLKIVPTGRFAMAMYDKHTGEGVRVSPNHEVLDNWPQFKAWLLKLVPKKEQDTRALLNEIRDGGVSLFKCEKVSLDSSFLGGKKKNVSFIHLCGLCGEGFRAKEAAEICPACSGETTLYTPQDQDDISLTATPLEKAIGSHALHDMTLIVPRKQKGPAIVKGQCITDADVETLKNMGKNRIYLEEENDLENLVHENDVAIAFGDTLGGEGVTVTRPPKEGKIEFEAAHNGLFYVDTERVNRLNAMADVILSTLDACTPVAKGDLLAGTRAIPLFLSKPEFNRCMALAHTPLFHVAPYVVKEAGVIVTGTEVFEGRIKDGFLPYAEKMLGTYGAAIATHAFVPDDPSMLAAEVTRMAGQGLKLIIVTGGLSVDPDDVTQLGLEQAGAEVSSSRAPILPGAMTLLGKIKETAVVGVPAGALASKKTAFDLILPRLLAGIEVTPEDVYSMGVGGLLVGA</sequence>
<keyword evidence="3" id="KW-1185">Reference proteome</keyword>
<dbReference type="InterPro" id="IPR036425">
    <property type="entry name" value="MoaB/Mog-like_dom_sf"/>
</dbReference>
<dbReference type="EMBL" id="AP024488">
    <property type="protein sequence ID" value="BCS96227.1"/>
    <property type="molecule type" value="Genomic_DNA"/>
</dbReference>
<gene>
    <name evidence="2" type="ORF">DSLASN_18590</name>
</gene>
<evidence type="ECO:0000313" key="3">
    <source>
        <dbReference type="Proteomes" id="UP001320148"/>
    </source>
</evidence>
<dbReference type="SMART" id="SM00852">
    <property type="entry name" value="MoCF_biosynth"/>
    <property type="match status" value="1"/>
</dbReference>
<dbReference type="Gene3D" id="3.40.980.10">
    <property type="entry name" value="MoaB/Mog-like domain"/>
    <property type="match status" value="1"/>
</dbReference>
<dbReference type="SUPFAM" id="SSF53218">
    <property type="entry name" value="Molybdenum cofactor biosynthesis proteins"/>
    <property type="match status" value="1"/>
</dbReference>
<dbReference type="CDD" id="cd03522">
    <property type="entry name" value="MoeA_like"/>
    <property type="match status" value="1"/>
</dbReference>
<dbReference type="InterPro" id="IPR053194">
    <property type="entry name" value="tRNA_methyltr_O"/>
</dbReference>
<protein>
    <submittedName>
        <fullName evidence="2">Trehalose-binding protein</fullName>
    </submittedName>
</protein>
<feature type="domain" description="MoaB/Mog" evidence="1">
    <location>
        <begin position="374"/>
        <end position="506"/>
    </location>
</feature>
<name>A0ABM7PGH2_9BACT</name>
<evidence type="ECO:0000259" key="1">
    <source>
        <dbReference type="SMART" id="SM00852"/>
    </source>
</evidence>
<reference evidence="2 3" key="1">
    <citation type="submission" date="2021-02" db="EMBL/GenBank/DDBJ databases">
        <title>Complete genome of Desulfoluna sp. strain ASN36.</title>
        <authorList>
            <person name="Takahashi A."/>
            <person name="Kojima H."/>
            <person name="Fukui M."/>
        </authorList>
    </citation>
    <scope>NUCLEOTIDE SEQUENCE [LARGE SCALE GENOMIC DNA]</scope>
    <source>
        <strain evidence="2 3">ASN36</strain>
    </source>
</reference>
<dbReference type="PANTHER" id="PTHR39418:SF1">
    <property type="entry name" value="DEHYDROGENASE"/>
    <property type="match status" value="1"/>
</dbReference>
<dbReference type="Proteomes" id="UP001320148">
    <property type="component" value="Chromosome"/>
</dbReference>
<dbReference type="Pfam" id="PF02663">
    <property type="entry name" value="FmdE"/>
    <property type="match status" value="1"/>
</dbReference>
<evidence type="ECO:0000313" key="2">
    <source>
        <dbReference type="EMBL" id="BCS96227.1"/>
    </source>
</evidence>
<dbReference type="InterPro" id="IPR003814">
    <property type="entry name" value="FmdEsu_dom"/>
</dbReference>
<dbReference type="Gene3D" id="3.30.1330.130">
    <property type="match status" value="1"/>
</dbReference>
<dbReference type="PANTHER" id="PTHR39418">
    <property type="entry name" value="DEHYDROGENASE-RELATED"/>
    <property type="match status" value="1"/>
</dbReference>
<dbReference type="RefSeq" id="WP_236892565.1">
    <property type="nucleotide sequence ID" value="NZ_AP024488.1"/>
</dbReference>
<proteinExistence type="predicted"/>
<dbReference type="InterPro" id="IPR001453">
    <property type="entry name" value="MoaB/Mog_dom"/>
</dbReference>
<dbReference type="Pfam" id="PF00994">
    <property type="entry name" value="MoCF_biosynth"/>
    <property type="match status" value="1"/>
</dbReference>